<keyword evidence="3" id="KW-1185">Reference proteome</keyword>
<dbReference type="KEGG" id="vg:60321452"/>
<gene>
    <name evidence="2" type="primary">93</name>
    <name evidence="2" type="ORF">PBI_IMVUBU_93</name>
</gene>
<dbReference type="InterPro" id="IPR055704">
    <property type="entry name" value="DUF7280"/>
</dbReference>
<dbReference type="Pfam" id="PF23946">
    <property type="entry name" value="DUF7280"/>
    <property type="match status" value="1"/>
</dbReference>
<name>A0A6B9LA15_9CAUD</name>
<sequence>MSATIAIVTGTPDRKGPSTDGGSTYPTIPGKMSSSDRVESGEAILFDMMIGLTDGSIRPPFEGNENDQRSGVTWHKLTPNWVAGTVANLSYGTTDRVAVIDLDNANGLDVLKVINWVNHIEGAKLPD</sequence>
<feature type="region of interest" description="Disordered" evidence="1">
    <location>
        <begin position="1"/>
        <end position="36"/>
    </location>
</feature>
<evidence type="ECO:0000256" key="1">
    <source>
        <dbReference type="SAM" id="MobiDB-lite"/>
    </source>
</evidence>
<reference evidence="2 3" key="1">
    <citation type="submission" date="2019-12" db="EMBL/GenBank/DDBJ databases">
        <authorList>
            <person name="Garlena R.A."/>
            <person name="Russell D.A."/>
            <person name="Pope W.H."/>
            <person name="Jacobs-Sera D."/>
            <person name="Hatfull G.F."/>
        </authorList>
    </citation>
    <scope>NUCLEOTIDE SEQUENCE [LARGE SCALE GENOMIC DNA]</scope>
</reference>
<dbReference type="Proteomes" id="UP000464404">
    <property type="component" value="Segment"/>
</dbReference>
<organism evidence="2 3">
    <name type="scientific">Mycobacterium phage Imvubu</name>
    <dbReference type="NCBI Taxonomy" id="2686233"/>
    <lineage>
        <taxon>Viruses</taxon>
        <taxon>Duplodnaviria</taxon>
        <taxon>Heunggongvirae</taxon>
        <taxon>Uroviricota</taxon>
        <taxon>Caudoviricetes</taxon>
        <taxon>Bclasvirinae</taxon>
        <taxon>Imvubuvirus</taxon>
        <taxon>Imvubuvirus imvubu</taxon>
    </lineage>
</organism>
<evidence type="ECO:0000313" key="2">
    <source>
        <dbReference type="EMBL" id="QHB37833.1"/>
    </source>
</evidence>
<proteinExistence type="predicted"/>
<accession>A0A6B9LA15</accession>
<evidence type="ECO:0000313" key="3">
    <source>
        <dbReference type="Proteomes" id="UP000464404"/>
    </source>
</evidence>
<dbReference type="GeneID" id="60321452"/>
<dbReference type="EMBL" id="MN813693">
    <property type="protein sequence ID" value="QHB37833.1"/>
    <property type="molecule type" value="Genomic_DNA"/>
</dbReference>
<protein>
    <submittedName>
        <fullName evidence="2">Uncharacterized protein</fullName>
    </submittedName>
</protein>
<dbReference type="RefSeq" id="YP_009950043.1">
    <property type="nucleotide sequence ID" value="NC_051586.1"/>
</dbReference>